<feature type="domain" description="Alpha/beta hydrolase fold-5" evidence="1">
    <location>
        <begin position="2"/>
        <end position="146"/>
    </location>
</feature>
<dbReference type="AlphaFoldDB" id="A0A1I3IZG6"/>
<dbReference type="EMBL" id="FOQO01000004">
    <property type="protein sequence ID" value="SFI53148.1"/>
    <property type="molecule type" value="Genomic_DNA"/>
</dbReference>
<protein>
    <submittedName>
        <fullName evidence="2">Alpha/beta hydrolase family protein</fullName>
    </submittedName>
</protein>
<dbReference type="Gene3D" id="3.40.50.1820">
    <property type="entry name" value="alpha/beta hydrolase"/>
    <property type="match status" value="1"/>
</dbReference>
<name>A0A1I3IZG6_9SPHI</name>
<dbReference type="RefSeq" id="WP_090626515.1">
    <property type="nucleotide sequence ID" value="NZ_FOQO01000004.1"/>
</dbReference>
<dbReference type="Pfam" id="PF12695">
    <property type="entry name" value="Abhydrolase_5"/>
    <property type="match status" value="1"/>
</dbReference>
<proteinExistence type="predicted"/>
<evidence type="ECO:0000313" key="2">
    <source>
        <dbReference type="EMBL" id="SFI53148.1"/>
    </source>
</evidence>
<dbReference type="InterPro" id="IPR029059">
    <property type="entry name" value="AB_hydrolase_5"/>
</dbReference>
<evidence type="ECO:0000313" key="3">
    <source>
        <dbReference type="Proteomes" id="UP000198670"/>
    </source>
</evidence>
<gene>
    <name evidence="2" type="ORF">SAMN05444682_104263</name>
</gene>
<reference evidence="2 3" key="1">
    <citation type="submission" date="2016-10" db="EMBL/GenBank/DDBJ databases">
        <authorList>
            <person name="de Groot N.N."/>
        </authorList>
    </citation>
    <scope>NUCLEOTIDE SEQUENCE [LARGE SCALE GENOMIC DNA]</scope>
    <source>
        <strain evidence="2 3">RK1</strain>
    </source>
</reference>
<dbReference type="InterPro" id="IPR029058">
    <property type="entry name" value="AB_hydrolase_fold"/>
</dbReference>
<keyword evidence="2" id="KW-0378">Hydrolase</keyword>
<evidence type="ECO:0000259" key="1">
    <source>
        <dbReference type="Pfam" id="PF12695"/>
    </source>
</evidence>
<dbReference type="STRING" id="1477437.SAMN05444682_104263"/>
<sequence length="156" mass="17277">MDIADSGVQVYLIQMPGRMAMYGYNKLIKLNLLTDTTKKYILAGHSQGAKMAARFVYEHPDLIDKLVLIGTTHPRDISLAGRTLPVLKIYGSHDGVANEANILANRGKLPTTTEFVRIEGGNHAQFGYYGFQLGDNSATISRERQQGETLKYLLGF</sequence>
<dbReference type="GO" id="GO:0016787">
    <property type="term" value="F:hydrolase activity"/>
    <property type="evidence" value="ECO:0007669"/>
    <property type="project" value="UniProtKB-KW"/>
</dbReference>
<keyword evidence="3" id="KW-1185">Reference proteome</keyword>
<accession>A0A1I3IZG6</accession>
<organism evidence="2 3">
    <name type="scientific">Parapedobacter indicus</name>
    <dbReference type="NCBI Taxonomy" id="1477437"/>
    <lineage>
        <taxon>Bacteria</taxon>
        <taxon>Pseudomonadati</taxon>
        <taxon>Bacteroidota</taxon>
        <taxon>Sphingobacteriia</taxon>
        <taxon>Sphingobacteriales</taxon>
        <taxon>Sphingobacteriaceae</taxon>
        <taxon>Parapedobacter</taxon>
    </lineage>
</organism>
<dbReference type="OrthoDB" id="59888at2"/>
<dbReference type="Proteomes" id="UP000198670">
    <property type="component" value="Unassembled WGS sequence"/>
</dbReference>
<dbReference type="SUPFAM" id="SSF53474">
    <property type="entry name" value="alpha/beta-Hydrolases"/>
    <property type="match status" value="1"/>
</dbReference>